<comment type="caution">
    <text evidence="1">The sequence shown here is derived from an EMBL/GenBank/DDBJ whole genome shotgun (WGS) entry which is preliminary data.</text>
</comment>
<dbReference type="Proteomes" id="UP001165041">
    <property type="component" value="Unassembled WGS sequence"/>
</dbReference>
<dbReference type="EMBL" id="BSSA01000001">
    <property type="protein sequence ID" value="GLW68325.1"/>
    <property type="molecule type" value="Genomic_DNA"/>
</dbReference>
<proteinExistence type="predicted"/>
<reference evidence="1" key="1">
    <citation type="submission" date="2023-02" db="EMBL/GenBank/DDBJ databases">
        <title>Kitasatospora phosalacinea NBRC 14627.</title>
        <authorList>
            <person name="Ichikawa N."/>
            <person name="Sato H."/>
            <person name="Tonouchi N."/>
        </authorList>
    </citation>
    <scope>NUCLEOTIDE SEQUENCE</scope>
    <source>
        <strain evidence="1">NBRC 14627</strain>
    </source>
</reference>
<protein>
    <submittedName>
        <fullName evidence="1">Uncharacterized protein</fullName>
    </submittedName>
</protein>
<evidence type="ECO:0000313" key="2">
    <source>
        <dbReference type="Proteomes" id="UP001165041"/>
    </source>
</evidence>
<evidence type="ECO:0000313" key="1">
    <source>
        <dbReference type="EMBL" id="GLW68325.1"/>
    </source>
</evidence>
<dbReference type="AlphaFoldDB" id="A0A9W6Q1L2"/>
<name>A0A9W6Q1L2_9ACTN</name>
<accession>A0A9W6Q1L2</accession>
<dbReference type="RefSeq" id="WP_285733163.1">
    <property type="nucleotide sequence ID" value="NZ_BSSA01000001.1"/>
</dbReference>
<organism evidence="1 2">
    <name type="scientific">Kitasatospora phosalacinea</name>
    <dbReference type="NCBI Taxonomy" id="2065"/>
    <lineage>
        <taxon>Bacteria</taxon>
        <taxon>Bacillati</taxon>
        <taxon>Actinomycetota</taxon>
        <taxon>Actinomycetes</taxon>
        <taxon>Kitasatosporales</taxon>
        <taxon>Streptomycetaceae</taxon>
        <taxon>Kitasatospora</taxon>
    </lineage>
</organism>
<sequence>MTKLQRLADRMVARVAPKLTAQATWWTDTKCVYVPFCSRGQLYTNQCWDSSFCQGWKNTGQCC</sequence>
<gene>
    <name evidence="1" type="ORF">Kpho02_06240</name>
</gene>